<dbReference type="CDD" id="cd20497">
    <property type="entry name" value="C58_YopT-like"/>
    <property type="match status" value="1"/>
</dbReference>
<evidence type="ECO:0000259" key="5">
    <source>
        <dbReference type="Pfam" id="PF03543"/>
    </source>
</evidence>
<dbReference type="Proteomes" id="UP000030377">
    <property type="component" value="Unassembled WGS sequence"/>
</dbReference>
<dbReference type="AlphaFoldDB" id="A0A0A3YHI4"/>
<feature type="compositionally biased region" description="Basic and acidic residues" evidence="4">
    <location>
        <begin position="137"/>
        <end position="162"/>
    </location>
</feature>
<feature type="region of interest" description="Disordered" evidence="4">
    <location>
        <begin position="137"/>
        <end position="166"/>
    </location>
</feature>
<keyword evidence="2" id="KW-0378">Hydrolase</keyword>
<feature type="region of interest" description="Disordered" evidence="4">
    <location>
        <begin position="1"/>
        <end position="24"/>
    </location>
</feature>
<dbReference type="EMBL" id="JRPN01000064">
    <property type="protein sequence ID" value="KGT73153.1"/>
    <property type="molecule type" value="Genomic_DNA"/>
</dbReference>
<feature type="region of interest" description="Disordered" evidence="4">
    <location>
        <begin position="58"/>
        <end position="80"/>
    </location>
</feature>
<dbReference type="GO" id="GO:0004197">
    <property type="term" value="F:cysteine-type endopeptidase activity"/>
    <property type="evidence" value="ECO:0007669"/>
    <property type="project" value="InterPro"/>
</dbReference>
<dbReference type="Gene3D" id="3.90.70.20">
    <property type="match status" value="1"/>
</dbReference>
<evidence type="ECO:0000313" key="6">
    <source>
        <dbReference type="EMBL" id="KGT73153.1"/>
    </source>
</evidence>
<name>A0A0A3YHI4_BRAJP</name>
<dbReference type="SUPFAM" id="SSF54001">
    <property type="entry name" value="Cysteine proteinases"/>
    <property type="match status" value="1"/>
</dbReference>
<feature type="domain" description="Peptidase C58 YopT-type" evidence="5">
    <location>
        <begin position="92"/>
        <end position="277"/>
    </location>
</feature>
<accession>A0A0A3YHI4</accession>
<protein>
    <submittedName>
        <fullName evidence="6">Peptidase C58</fullName>
    </submittedName>
</protein>
<feature type="compositionally biased region" description="Basic and acidic residues" evidence="4">
    <location>
        <begin position="1"/>
        <end position="14"/>
    </location>
</feature>
<gene>
    <name evidence="6" type="ORF">MA20_46085</name>
</gene>
<evidence type="ECO:0000256" key="4">
    <source>
        <dbReference type="SAM" id="MobiDB-lite"/>
    </source>
</evidence>
<dbReference type="Pfam" id="PF03543">
    <property type="entry name" value="Peptidase_C58"/>
    <property type="match status" value="1"/>
</dbReference>
<organism evidence="6 7">
    <name type="scientific">Bradyrhizobium japonicum</name>
    <dbReference type="NCBI Taxonomy" id="375"/>
    <lineage>
        <taxon>Bacteria</taxon>
        <taxon>Pseudomonadati</taxon>
        <taxon>Pseudomonadota</taxon>
        <taxon>Alphaproteobacteria</taxon>
        <taxon>Hyphomicrobiales</taxon>
        <taxon>Nitrobacteraceae</taxon>
        <taxon>Bradyrhizobium</taxon>
    </lineage>
</organism>
<evidence type="ECO:0000256" key="3">
    <source>
        <dbReference type="ARBA" id="ARBA00022807"/>
    </source>
</evidence>
<dbReference type="RefSeq" id="WP_041960868.1">
    <property type="nucleotide sequence ID" value="NZ_JRPN01000064.1"/>
</dbReference>
<feature type="compositionally biased region" description="Low complexity" evidence="4">
    <location>
        <begin position="65"/>
        <end position="80"/>
    </location>
</feature>
<evidence type="ECO:0000313" key="7">
    <source>
        <dbReference type="Proteomes" id="UP000030377"/>
    </source>
</evidence>
<keyword evidence="1" id="KW-0645">Protease</keyword>
<keyword evidence="3" id="KW-0788">Thiol protease</keyword>
<proteinExistence type="predicted"/>
<dbReference type="InterPro" id="IPR038765">
    <property type="entry name" value="Papain-like_cys_pep_sf"/>
</dbReference>
<sequence length="298" mass="32349">MYNRVDGEYAHTEQAEESSWPADGSECAQTLTEIARLESLAPGELFDRTGLCFSKPHTSDAIDDSSNTSGLSTSSLSSSSELSVATSPVRPLFDYRTAELPQANVSGICVGLAAEWLLDLPSSASSRMGVLLPGTENHRSAARRQEQSEKLKTQLKEDKAEGSHNFQAKSTILRDAGLEPSAEETRYRFGTSSCIDKIVNELAQDPSVHLVSLKFVQPGAGTHTIATATSNGTTILSDPNYGEFTVPSDRVGELFKSLAERYSTLNKRDISAVVTQRIRYGHPNATDLALFPRAEPHR</sequence>
<dbReference type="InterPro" id="IPR006473">
    <property type="entry name" value="Peptidase_C58_Yopt"/>
</dbReference>
<evidence type="ECO:0000256" key="1">
    <source>
        <dbReference type="ARBA" id="ARBA00022670"/>
    </source>
</evidence>
<reference evidence="6 7" key="1">
    <citation type="submission" date="2014-09" db="EMBL/GenBank/DDBJ databases">
        <title>Draft genome of Bradyrhizobium japonicum Is-34.</title>
        <authorList>
            <person name="Tsurumaru H."/>
            <person name="Yamakawa T."/>
            <person name="Hashimoto S."/>
            <person name="Okizaki K."/>
            <person name="Kanesaki Y."/>
            <person name="Yoshikawa H."/>
            <person name="Yajima S."/>
        </authorList>
    </citation>
    <scope>NUCLEOTIDE SEQUENCE [LARGE SCALE GENOMIC DNA]</scope>
    <source>
        <strain evidence="6 7">Is-34</strain>
    </source>
</reference>
<dbReference type="NCBIfam" id="TIGR01586">
    <property type="entry name" value="yopT_cys_prot"/>
    <property type="match status" value="1"/>
</dbReference>
<evidence type="ECO:0000256" key="2">
    <source>
        <dbReference type="ARBA" id="ARBA00022801"/>
    </source>
</evidence>
<dbReference type="GO" id="GO:0006508">
    <property type="term" value="P:proteolysis"/>
    <property type="evidence" value="ECO:0007669"/>
    <property type="project" value="UniProtKB-KW"/>
</dbReference>
<comment type="caution">
    <text evidence="6">The sequence shown here is derived from an EMBL/GenBank/DDBJ whole genome shotgun (WGS) entry which is preliminary data.</text>
</comment>